<dbReference type="Pfam" id="PF00691">
    <property type="entry name" value="OmpA"/>
    <property type="match status" value="1"/>
</dbReference>
<dbReference type="CDD" id="cd07185">
    <property type="entry name" value="OmpA_C-like"/>
    <property type="match status" value="1"/>
</dbReference>
<dbReference type="STRING" id="645517.A6F65_01054"/>
<comment type="subcellular location">
    <subcellularLocation>
        <location evidence="1">Cell outer membrane</location>
    </subcellularLocation>
</comment>
<dbReference type="GO" id="GO:0009279">
    <property type="term" value="C:cell outer membrane"/>
    <property type="evidence" value="ECO:0007669"/>
    <property type="project" value="UniProtKB-SubCell"/>
</dbReference>
<dbReference type="PATRIC" id="fig|645517.4.peg.1049"/>
<evidence type="ECO:0000259" key="6">
    <source>
        <dbReference type="PROSITE" id="PS51123"/>
    </source>
</evidence>
<dbReference type="AlphaFoldDB" id="A0A1C7D7U0"/>
<evidence type="ECO:0000256" key="2">
    <source>
        <dbReference type="ARBA" id="ARBA00023136"/>
    </source>
</evidence>
<accession>A0A1C7D7U0</accession>
<gene>
    <name evidence="7" type="primary">arfA</name>
    <name evidence="7" type="ORF">A6F65_01054</name>
</gene>
<dbReference type="SUPFAM" id="SSF103088">
    <property type="entry name" value="OmpA-like"/>
    <property type="match status" value="1"/>
</dbReference>
<name>A0A1C7D7U0_9SPHN</name>
<evidence type="ECO:0000313" key="7">
    <source>
        <dbReference type="EMBL" id="ANU07363.1"/>
    </source>
</evidence>
<keyword evidence="2 4" id="KW-0472">Membrane</keyword>
<dbReference type="PRINTS" id="PR01021">
    <property type="entry name" value="OMPADOMAIN"/>
</dbReference>
<sequence length="252" mass="26240">MRAITHFLQRPTLALALGVFAVFMLAILGGRLTGAPIAAALEEEAARAIAAVDGTPVKAEFASPNGLPSRHPRLTGGEDLAESKRAEIARAVAAVHGVGGPVWADGTMQAESSVPQVDPLHCQDDVQALLRARSLRFEEGSARIDEGSSALVAEVADALRPCLGAIIAITGHTDSSGPEPGNLALSRERADAVRQALIARGIPADGLRARGVGSREPVPDLPPQDPANRRIEFRVVATNPIVPTPVDTPGPR</sequence>
<dbReference type="Proteomes" id="UP000092698">
    <property type="component" value="Chromosome"/>
</dbReference>
<evidence type="ECO:0000256" key="1">
    <source>
        <dbReference type="ARBA" id="ARBA00004442"/>
    </source>
</evidence>
<dbReference type="Gene3D" id="3.30.1330.60">
    <property type="entry name" value="OmpA-like domain"/>
    <property type="match status" value="1"/>
</dbReference>
<dbReference type="PANTHER" id="PTHR30329">
    <property type="entry name" value="STATOR ELEMENT OF FLAGELLAR MOTOR COMPLEX"/>
    <property type="match status" value="1"/>
</dbReference>
<dbReference type="InterPro" id="IPR006664">
    <property type="entry name" value="OMP_bac"/>
</dbReference>
<evidence type="ECO:0000256" key="5">
    <source>
        <dbReference type="SAM" id="MobiDB-lite"/>
    </source>
</evidence>
<keyword evidence="3" id="KW-0998">Cell outer membrane</keyword>
<dbReference type="EMBL" id="CP016545">
    <property type="protein sequence ID" value="ANU07363.1"/>
    <property type="molecule type" value="Genomic_DNA"/>
</dbReference>
<evidence type="ECO:0000256" key="4">
    <source>
        <dbReference type="PROSITE-ProRule" id="PRU00473"/>
    </source>
</evidence>
<dbReference type="InterPro" id="IPR050330">
    <property type="entry name" value="Bact_OuterMem_StrucFunc"/>
</dbReference>
<evidence type="ECO:0000256" key="3">
    <source>
        <dbReference type="ARBA" id="ARBA00023237"/>
    </source>
</evidence>
<organism evidence="7 8">
    <name type="scientific">Paraurantiacibacter namhicola</name>
    <dbReference type="NCBI Taxonomy" id="645517"/>
    <lineage>
        <taxon>Bacteria</taxon>
        <taxon>Pseudomonadati</taxon>
        <taxon>Pseudomonadota</taxon>
        <taxon>Alphaproteobacteria</taxon>
        <taxon>Sphingomonadales</taxon>
        <taxon>Erythrobacteraceae</taxon>
        <taxon>Paraurantiacibacter</taxon>
    </lineage>
</organism>
<dbReference type="InterPro" id="IPR006665">
    <property type="entry name" value="OmpA-like"/>
</dbReference>
<feature type="domain" description="OmpA-like" evidence="6">
    <location>
        <begin position="124"/>
        <end position="239"/>
    </location>
</feature>
<dbReference type="PANTHER" id="PTHR30329:SF21">
    <property type="entry name" value="LIPOPROTEIN YIAD-RELATED"/>
    <property type="match status" value="1"/>
</dbReference>
<feature type="region of interest" description="Disordered" evidence="5">
    <location>
        <begin position="208"/>
        <end position="230"/>
    </location>
</feature>
<dbReference type="KEGG" id="anh:A6F65_01054"/>
<dbReference type="InterPro" id="IPR036737">
    <property type="entry name" value="OmpA-like_sf"/>
</dbReference>
<reference evidence="7 8" key="1">
    <citation type="submission" date="2016-07" db="EMBL/GenBank/DDBJ databases">
        <title>Complete genome sequence of Altererythrobacter namhicola JCM 16345T, containing esterase-encoding genes.</title>
        <authorList>
            <person name="Cheng H."/>
            <person name="Wu Y.-H."/>
            <person name="Jian S.-L."/>
            <person name="Huo Y.-Y."/>
            <person name="Wang C.-S."/>
            <person name="Xu X.-W."/>
        </authorList>
    </citation>
    <scope>NUCLEOTIDE SEQUENCE [LARGE SCALE GENOMIC DNA]</scope>
    <source>
        <strain evidence="7 8">JCM 16345</strain>
    </source>
</reference>
<evidence type="ECO:0000313" key="8">
    <source>
        <dbReference type="Proteomes" id="UP000092698"/>
    </source>
</evidence>
<protein>
    <submittedName>
        <fullName evidence="7">Peptidoglycan-binding protein ArfA</fullName>
    </submittedName>
</protein>
<proteinExistence type="predicted"/>
<dbReference type="PROSITE" id="PS51123">
    <property type="entry name" value="OMPA_2"/>
    <property type="match status" value="1"/>
</dbReference>
<dbReference type="RefSeq" id="WP_237164892.1">
    <property type="nucleotide sequence ID" value="NZ_CP016545.1"/>
</dbReference>
<keyword evidence="8" id="KW-1185">Reference proteome</keyword>